<reference evidence="2 3" key="1">
    <citation type="submission" date="2020-07" db="EMBL/GenBank/DDBJ databases">
        <title>Facklamia lactis sp. nov., isolated from raw milk.</title>
        <authorList>
            <person name="Doll E.V."/>
            <person name="Huptas C."/>
            <person name="Staib L."/>
            <person name="Wenning M."/>
            <person name="Scherer S."/>
        </authorList>
    </citation>
    <scope>NUCLEOTIDE SEQUENCE [LARGE SCALE GENOMIC DNA]</scope>
    <source>
        <strain evidence="2 3">DSM 104272</strain>
    </source>
</reference>
<dbReference type="RefSeq" id="WP_197105367.1">
    <property type="nucleotide sequence ID" value="NZ_JACCEL010000063.1"/>
</dbReference>
<feature type="domain" description="Integrase catalytic" evidence="1">
    <location>
        <begin position="153"/>
        <end position="275"/>
    </location>
</feature>
<proteinExistence type="predicted"/>
<feature type="non-terminal residue" evidence="2">
    <location>
        <position position="275"/>
    </location>
</feature>
<dbReference type="InterPro" id="IPR009057">
    <property type="entry name" value="Homeodomain-like_sf"/>
</dbReference>
<dbReference type="InterPro" id="IPR001584">
    <property type="entry name" value="Integrase_cat-core"/>
</dbReference>
<accession>A0ABS0LM83</accession>
<evidence type="ECO:0000259" key="1">
    <source>
        <dbReference type="PROSITE" id="PS50994"/>
    </source>
</evidence>
<dbReference type="SUPFAM" id="SSF46689">
    <property type="entry name" value="Homeodomain-like"/>
    <property type="match status" value="1"/>
</dbReference>
<dbReference type="PROSITE" id="PS50994">
    <property type="entry name" value="INTEGRASE"/>
    <property type="match status" value="1"/>
</dbReference>
<organism evidence="2 3">
    <name type="scientific">Ruoffia tabacinasalis</name>
    <dbReference type="NCBI Taxonomy" id="87458"/>
    <lineage>
        <taxon>Bacteria</taxon>
        <taxon>Bacillati</taxon>
        <taxon>Bacillota</taxon>
        <taxon>Bacilli</taxon>
        <taxon>Lactobacillales</taxon>
        <taxon>Aerococcaceae</taxon>
        <taxon>Ruoffia</taxon>
    </lineage>
</organism>
<comment type="caution">
    <text evidence="2">The sequence shown here is derived from an EMBL/GenBank/DDBJ whole genome shotgun (WGS) entry which is preliminary data.</text>
</comment>
<dbReference type="Pfam" id="PF13518">
    <property type="entry name" value="HTH_28"/>
    <property type="match status" value="1"/>
</dbReference>
<name>A0ABS0LM83_9LACT</name>
<dbReference type="SUPFAM" id="SSF53098">
    <property type="entry name" value="Ribonuclease H-like"/>
    <property type="match status" value="1"/>
</dbReference>
<keyword evidence="3" id="KW-1185">Reference proteome</keyword>
<dbReference type="Gene3D" id="3.30.420.10">
    <property type="entry name" value="Ribonuclease H-like superfamily/Ribonuclease H"/>
    <property type="match status" value="1"/>
</dbReference>
<dbReference type="InterPro" id="IPR012337">
    <property type="entry name" value="RNaseH-like_sf"/>
</dbReference>
<sequence length="275" mass="32202">MEKDLPPLTSYSEELRQRAMDKYRVIAPYLNHEESLKNIAEESGIPKRTLYHWINQYRQSGLKGLVRKKRSDSGSFKVKENVQEEIKKLIFKYRKNSLTSIHRKICIICEIKNWEQPSYSQVYTISKSLSPQLKELAHKGKKEYQNNYDLIYRRECHYSNEIWQADHTPLDILVLNEKGKPERPWLTIILDDYSRAVAGYFLSFQDPSAIQTSLVLHQAIWKKSNSDWQICGMPETFYTDHGSDFTSNHLEQVAIDLKINLIFSTVGMPRGRGKI</sequence>
<gene>
    <name evidence="2" type="ORF">HYQ42_11430</name>
</gene>
<protein>
    <submittedName>
        <fullName evidence="2">Transposase</fullName>
    </submittedName>
</protein>
<dbReference type="Gene3D" id="1.10.10.10">
    <property type="entry name" value="Winged helix-like DNA-binding domain superfamily/Winged helix DNA-binding domain"/>
    <property type="match status" value="1"/>
</dbReference>
<dbReference type="Pfam" id="PF00665">
    <property type="entry name" value="rve"/>
    <property type="match status" value="1"/>
</dbReference>
<dbReference type="InterPro" id="IPR055247">
    <property type="entry name" value="InsJ-like_HTH"/>
</dbReference>
<evidence type="ECO:0000313" key="3">
    <source>
        <dbReference type="Proteomes" id="UP000823401"/>
    </source>
</evidence>
<evidence type="ECO:0000313" key="2">
    <source>
        <dbReference type="EMBL" id="MBG9979352.1"/>
    </source>
</evidence>
<dbReference type="InterPro" id="IPR036397">
    <property type="entry name" value="RNaseH_sf"/>
</dbReference>
<dbReference type="InterPro" id="IPR036388">
    <property type="entry name" value="WH-like_DNA-bd_sf"/>
</dbReference>
<dbReference type="EMBL" id="JACCEL010000063">
    <property type="protein sequence ID" value="MBG9979352.1"/>
    <property type="molecule type" value="Genomic_DNA"/>
</dbReference>
<dbReference type="Proteomes" id="UP000823401">
    <property type="component" value="Unassembled WGS sequence"/>
</dbReference>